<dbReference type="Gene3D" id="3.40.1350.10">
    <property type="match status" value="1"/>
</dbReference>
<comment type="caution">
    <text evidence="1">The sequence shown here is derived from an EMBL/GenBank/DDBJ whole genome shotgun (WGS) entry which is preliminary data.</text>
</comment>
<name>A0A0F9RYZ7_9ZZZZ</name>
<accession>A0A0F9RYZ7</accession>
<reference evidence="1" key="1">
    <citation type="journal article" date="2015" name="Nature">
        <title>Complex archaea that bridge the gap between prokaryotes and eukaryotes.</title>
        <authorList>
            <person name="Spang A."/>
            <person name="Saw J.H."/>
            <person name="Jorgensen S.L."/>
            <person name="Zaremba-Niedzwiedzka K."/>
            <person name="Martijn J."/>
            <person name="Lind A.E."/>
            <person name="van Eijk R."/>
            <person name="Schleper C."/>
            <person name="Guy L."/>
            <person name="Ettema T.J."/>
        </authorList>
    </citation>
    <scope>NUCLEOTIDE SEQUENCE</scope>
</reference>
<evidence type="ECO:0000313" key="1">
    <source>
        <dbReference type="EMBL" id="KKN60104.1"/>
    </source>
</evidence>
<dbReference type="EMBL" id="LAZR01000705">
    <property type="protein sequence ID" value="KKN60104.1"/>
    <property type="molecule type" value="Genomic_DNA"/>
</dbReference>
<sequence>MVTEVPISEADLGTWLEGLLDTYGWLWCHFRPARTQDSWRTAITGHKGWLDYTCIRGARFVVIELKSEKGKLSPEQKDWHDAIDLLNRIRIQKGYKNPIEKYIVRPSDRDFIEKLLV</sequence>
<proteinExistence type="predicted"/>
<evidence type="ECO:0008006" key="2">
    <source>
        <dbReference type="Google" id="ProtNLM"/>
    </source>
</evidence>
<dbReference type="GO" id="GO:0003676">
    <property type="term" value="F:nucleic acid binding"/>
    <property type="evidence" value="ECO:0007669"/>
    <property type="project" value="InterPro"/>
</dbReference>
<dbReference type="InterPro" id="IPR011856">
    <property type="entry name" value="tRNA_endonuc-like_dom_sf"/>
</dbReference>
<gene>
    <name evidence="1" type="ORF">LCGC14_0535730</name>
</gene>
<organism evidence="1">
    <name type="scientific">marine sediment metagenome</name>
    <dbReference type="NCBI Taxonomy" id="412755"/>
    <lineage>
        <taxon>unclassified sequences</taxon>
        <taxon>metagenomes</taxon>
        <taxon>ecological metagenomes</taxon>
    </lineage>
</organism>
<protein>
    <recommendedName>
        <fullName evidence="2">VRR-NUC domain-containing protein</fullName>
    </recommendedName>
</protein>
<dbReference type="AlphaFoldDB" id="A0A0F9RYZ7"/>